<feature type="non-terminal residue" evidence="1">
    <location>
        <position position="1"/>
    </location>
</feature>
<protein>
    <submittedName>
        <fullName evidence="1">p44-55</fullName>
    </submittedName>
</protein>
<accession>T2B1J4</accession>
<evidence type="ECO:0000313" key="1">
    <source>
        <dbReference type="EMBL" id="AGV04725.1"/>
    </source>
</evidence>
<dbReference type="AlphaFoldDB" id="T2B1J4"/>
<gene>
    <name evidence="1" type="primary">p44-55</name>
</gene>
<name>T2B1J4_ANAPH</name>
<feature type="non-terminal residue" evidence="1">
    <location>
        <position position="139"/>
    </location>
</feature>
<sequence length="139" mass="13957">ALAKTSGKDIVQFANAVKISSPAIDKKVCDGSHAEGRKGVAANTSIVGYAGAGASGGTKTAQCSGLYKDNAGKGDHSLTEFVSETKVAEGKTWPTGYVVDNGGSNLNTVGKTNGNAEAVATDLINLNSDEKTIVAGLLA</sequence>
<dbReference type="EMBL" id="KF481670">
    <property type="protein sequence ID" value="AGV04725.1"/>
    <property type="molecule type" value="Genomic_DNA"/>
</dbReference>
<organism evidence="1">
    <name type="scientific">Anaplasma phagocytophilum</name>
    <name type="common">Ehrlichia phagocytophila</name>
    <dbReference type="NCBI Taxonomy" id="948"/>
    <lineage>
        <taxon>Bacteria</taxon>
        <taxon>Pseudomonadati</taxon>
        <taxon>Pseudomonadota</taxon>
        <taxon>Alphaproteobacteria</taxon>
        <taxon>Rickettsiales</taxon>
        <taxon>Anaplasmataceae</taxon>
        <taxon>Anaplasma</taxon>
        <taxon>phagocytophilum group</taxon>
    </lineage>
</organism>
<reference evidence="1" key="1">
    <citation type="journal article" date="2013" name="Vet. Microbiol.">
        <title>Expression of p44 variant-specific antibodies in sheep persistently infected with Anaplasma phagocytophilum.</title>
        <authorList>
            <person name="Thomas R.J."/>
            <person name="Radford A.D."/>
            <person name="Birtles R.J."/>
            <person name="Woldehiwet Z."/>
        </authorList>
    </citation>
    <scope>NUCLEOTIDE SEQUENCE</scope>
    <source>
        <strain evidence="1">Old Sourhope</strain>
    </source>
</reference>
<proteinExistence type="predicted"/>